<gene>
    <name evidence="1" type="ORF">HMPREF3293_00489</name>
</gene>
<dbReference type="AlphaFoldDB" id="A0A136Q7K0"/>
<comment type="caution">
    <text evidence="1">The sequence shown here is derived from an EMBL/GenBank/DDBJ whole genome shotgun (WGS) entry which is preliminary data.</text>
</comment>
<evidence type="ECO:0000313" key="1">
    <source>
        <dbReference type="EMBL" id="KXK66658.1"/>
    </source>
</evidence>
<dbReference type="EMBL" id="LSZW01000035">
    <property type="protein sequence ID" value="KXK66658.1"/>
    <property type="molecule type" value="Genomic_DNA"/>
</dbReference>
<name>A0A136Q7K0_9FIRM</name>
<organism evidence="1 2">
    <name type="scientific">Christensenella minuta</name>
    <dbReference type="NCBI Taxonomy" id="626937"/>
    <lineage>
        <taxon>Bacteria</taxon>
        <taxon>Bacillati</taxon>
        <taxon>Bacillota</taxon>
        <taxon>Clostridia</taxon>
        <taxon>Christensenellales</taxon>
        <taxon>Christensenellaceae</taxon>
        <taxon>Christensenella</taxon>
    </lineage>
</organism>
<accession>A0A136Q7K0</accession>
<reference evidence="1 2" key="1">
    <citation type="submission" date="2016-02" db="EMBL/GenBank/DDBJ databases">
        <authorList>
            <person name="Wen L."/>
            <person name="He K."/>
            <person name="Yang H."/>
        </authorList>
    </citation>
    <scope>NUCLEOTIDE SEQUENCE [LARGE SCALE GENOMIC DNA]</scope>
    <source>
        <strain evidence="1 2">DSM 22607</strain>
    </source>
</reference>
<keyword evidence="2" id="KW-1185">Reference proteome</keyword>
<dbReference type="Proteomes" id="UP000070366">
    <property type="component" value="Unassembled WGS sequence"/>
</dbReference>
<protein>
    <submittedName>
        <fullName evidence="1">Uncharacterized protein</fullName>
    </submittedName>
</protein>
<sequence length="65" mass="7447">MWFFILGDSYEPCADSCKCRAKPLHALFHLLIQLNIRFIQPFGLAIQLIFIGKKLLNLGLCIVKL</sequence>
<evidence type="ECO:0000313" key="2">
    <source>
        <dbReference type="Proteomes" id="UP000070366"/>
    </source>
</evidence>
<proteinExistence type="predicted"/>